<dbReference type="AlphaFoldDB" id="D7CJJ2"/>
<keyword evidence="11" id="KW-1185">Reference proteome</keyword>
<dbReference type="InterPro" id="IPR003593">
    <property type="entry name" value="AAA+_ATPase"/>
</dbReference>
<evidence type="ECO:0000259" key="9">
    <source>
        <dbReference type="PROSITE" id="PS50893"/>
    </source>
</evidence>
<dbReference type="GO" id="GO:0043190">
    <property type="term" value="C:ATP-binding cassette (ABC) transporter complex"/>
    <property type="evidence" value="ECO:0007669"/>
    <property type="project" value="TreeGrafter"/>
</dbReference>
<dbReference type="InterPro" id="IPR015856">
    <property type="entry name" value="ABC_transpr_CbiO/EcfA_su"/>
</dbReference>
<feature type="domain" description="ABC transporter" evidence="9">
    <location>
        <begin position="2"/>
        <end position="237"/>
    </location>
</feature>
<evidence type="ECO:0000313" key="10">
    <source>
        <dbReference type="EMBL" id="ADI02947.1"/>
    </source>
</evidence>
<dbReference type="InterPro" id="IPR030947">
    <property type="entry name" value="EcfA_1"/>
</dbReference>
<dbReference type="HOGENOM" id="CLU_000604_1_22_9"/>
<keyword evidence="6" id="KW-0067">ATP-binding</keyword>
<proteinExistence type="inferred from homology"/>
<dbReference type="PROSITE" id="PS00211">
    <property type="entry name" value="ABC_TRANSPORTER_1"/>
    <property type="match status" value="1"/>
</dbReference>
<reference evidence="10 11" key="2">
    <citation type="journal article" date="2010" name="Stand. Genomic Sci.">
        <title>Complete genome sequence of Syntrophothermus lipocalidus type strain (TGB-C1).</title>
        <authorList>
            <person name="Djao O.D."/>
            <person name="Zhang X."/>
            <person name="Lucas S."/>
            <person name="Lapidus A."/>
            <person name="Del Rio T.G."/>
            <person name="Nolan M."/>
            <person name="Tice H."/>
            <person name="Cheng J.F."/>
            <person name="Han C."/>
            <person name="Tapia R."/>
            <person name="Goodwin L."/>
            <person name="Pitluck S."/>
            <person name="Liolios K."/>
            <person name="Ivanova N."/>
            <person name="Mavromatis K."/>
            <person name="Mikhailova N."/>
            <person name="Ovchinnikova G."/>
            <person name="Pati A."/>
            <person name="Brambilla E."/>
            <person name="Chen A."/>
            <person name="Palaniappan K."/>
            <person name="Land M."/>
            <person name="Hauser L."/>
            <person name="Chang Y.J."/>
            <person name="Jeffries C.D."/>
            <person name="Rohde M."/>
            <person name="Sikorski J."/>
            <person name="Spring S."/>
            <person name="Goker M."/>
            <person name="Detter J.C."/>
            <person name="Woyke T."/>
            <person name="Bristow J."/>
            <person name="Eisen J.A."/>
            <person name="Markowitz V."/>
            <person name="Hugenholtz P."/>
            <person name="Kyrpides N.C."/>
            <person name="Klenk H.P."/>
        </authorList>
    </citation>
    <scope>NUCLEOTIDE SEQUENCE [LARGE SCALE GENOMIC DNA]</scope>
    <source>
        <strain evidence="11">DSM 12680 / TGB-C1</strain>
    </source>
</reference>
<sequence length="273" mass="30002">MLELNNVHFVYEAGQPPAVTGITFSVEPGDFVVILGRNGSGKSTLAKLMSGVIVPIRGTVRIMGLDTRERSHKRTIRRFVSLMLSDPENQIVSTLVEEDVAFGPENLGVPLEEIEHRVQEALASVGLTGYRNSSPRFLSGGEKQRLAIAGLLAIRTRYLVLDEPTAMLDARGRREVLAVLAQLNETEGIGVVMTSHRAEEMIWAKRVVILDEGQVRAIGYPKDIMGDEELLIASGIDPPPLSRLADALRRRGFQLPKPILTVEEMVKTLCQSV</sequence>
<dbReference type="CDD" id="cd03225">
    <property type="entry name" value="ABC_cobalt_CbiO_domain1"/>
    <property type="match status" value="1"/>
</dbReference>
<dbReference type="PANTHER" id="PTHR43553:SF24">
    <property type="entry name" value="ENERGY-COUPLING FACTOR TRANSPORTER ATP-BINDING PROTEIN ECFA1"/>
    <property type="match status" value="1"/>
</dbReference>
<protein>
    <submittedName>
        <fullName evidence="10">ABC transporter related protein</fullName>
    </submittedName>
</protein>
<dbReference type="EMBL" id="CP002048">
    <property type="protein sequence ID" value="ADI02947.1"/>
    <property type="molecule type" value="Genomic_DNA"/>
</dbReference>
<dbReference type="InterPro" id="IPR017871">
    <property type="entry name" value="ABC_transporter-like_CS"/>
</dbReference>
<dbReference type="SUPFAM" id="SSF52540">
    <property type="entry name" value="P-loop containing nucleoside triphosphate hydrolases"/>
    <property type="match status" value="1"/>
</dbReference>
<evidence type="ECO:0000256" key="3">
    <source>
        <dbReference type="ARBA" id="ARBA00022448"/>
    </source>
</evidence>
<dbReference type="Proteomes" id="UP000000378">
    <property type="component" value="Chromosome"/>
</dbReference>
<name>D7CJJ2_SYNLT</name>
<dbReference type="InterPro" id="IPR027417">
    <property type="entry name" value="P-loop_NTPase"/>
</dbReference>
<dbReference type="InterPro" id="IPR050095">
    <property type="entry name" value="ECF_ABC_transporter_ATP-bd"/>
</dbReference>
<dbReference type="eggNOG" id="COG1122">
    <property type="taxonomic scope" value="Bacteria"/>
</dbReference>
<dbReference type="GO" id="GO:0005524">
    <property type="term" value="F:ATP binding"/>
    <property type="evidence" value="ECO:0007669"/>
    <property type="project" value="UniProtKB-KW"/>
</dbReference>
<dbReference type="PROSITE" id="PS50893">
    <property type="entry name" value="ABC_TRANSPORTER_2"/>
    <property type="match status" value="1"/>
</dbReference>
<dbReference type="PANTHER" id="PTHR43553">
    <property type="entry name" value="HEAVY METAL TRANSPORTER"/>
    <property type="match status" value="1"/>
</dbReference>
<accession>D7CJJ2</accession>
<dbReference type="OrthoDB" id="9784332at2"/>
<dbReference type="Gene3D" id="3.40.50.300">
    <property type="entry name" value="P-loop containing nucleotide triphosphate hydrolases"/>
    <property type="match status" value="1"/>
</dbReference>
<keyword evidence="7" id="KW-1278">Translocase</keyword>
<keyword evidence="3" id="KW-0813">Transport</keyword>
<dbReference type="InterPro" id="IPR003439">
    <property type="entry name" value="ABC_transporter-like_ATP-bd"/>
</dbReference>
<evidence type="ECO:0000256" key="4">
    <source>
        <dbReference type="ARBA" id="ARBA00022475"/>
    </source>
</evidence>
<evidence type="ECO:0000313" key="11">
    <source>
        <dbReference type="Proteomes" id="UP000000378"/>
    </source>
</evidence>
<dbReference type="Pfam" id="PF00005">
    <property type="entry name" value="ABC_tran"/>
    <property type="match status" value="1"/>
</dbReference>
<dbReference type="STRING" id="643648.Slip_2206"/>
<evidence type="ECO:0000256" key="8">
    <source>
        <dbReference type="ARBA" id="ARBA00023136"/>
    </source>
</evidence>
<dbReference type="RefSeq" id="WP_013176349.1">
    <property type="nucleotide sequence ID" value="NC_014220.1"/>
</dbReference>
<keyword evidence="5" id="KW-0547">Nucleotide-binding</keyword>
<dbReference type="SMART" id="SM00382">
    <property type="entry name" value="AAA"/>
    <property type="match status" value="1"/>
</dbReference>
<evidence type="ECO:0000256" key="7">
    <source>
        <dbReference type="ARBA" id="ARBA00022967"/>
    </source>
</evidence>
<comment type="similarity">
    <text evidence="2">Belongs to the ABC transporter superfamily.</text>
</comment>
<gene>
    <name evidence="10" type="ordered locus">Slip_2206</name>
</gene>
<dbReference type="GO" id="GO:0042626">
    <property type="term" value="F:ATPase-coupled transmembrane transporter activity"/>
    <property type="evidence" value="ECO:0007669"/>
    <property type="project" value="TreeGrafter"/>
</dbReference>
<evidence type="ECO:0000256" key="5">
    <source>
        <dbReference type="ARBA" id="ARBA00022741"/>
    </source>
</evidence>
<comment type="subcellular location">
    <subcellularLocation>
        <location evidence="1">Cell membrane</location>
        <topology evidence="1">Peripheral membrane protein</topology>
    </subcellularLocation>
</comment>
<evidence type="ECO:0000256" key="6">
    <source>
        <dbReference type="ARBA" id="ARBA00022840"/>
    </source>
</evidence>
<dbReference type="FunFam" id="3.40.50.300:FF:000224">
    <property type="entry name" value="Energy-coupling factor transporter ATP-binding protein EcfA"/>
    <property type="match status" value="1"/>
</dbReference>
<dbReference type="NCBIfam" id="TIGR04520">
    <property type="entry name" value="ECF_ATPase_1"/>
    <property type="match status" value="1"/>
</dbReference>
<reference evidence="11" key="1">
    <citation type="journal article" date="2010" name="Stand. Genomic Sci.">
        <title>Complete genome sequence of Syntrophothermus lipocalidus type strain (TGB-C1T).</title>
        <authorList>
            <consortium name="US DOE Joint Genome Institute (JGI-PGF)"/>
            <person name="Djao O."/>
            <person name="Zhang X."/>
            <person name="Lucas S."/>
            <person name="Lapidus A."/>
            <person name="Glavina Del Rio T."/>
            <person name="Nolan M."/>
            <person name="Tice H."/>
            <person name="Cheng J."/>
            <person name="Han C."/>
            <person name="Tapia R."/>
            <person name="Goodwin L."/>
            <person name="Pitluck S."/>
            <person name="Liolios K."/>
            <person name="Ivanova N."/>
            <person name="Mavromatis K."/>
            <person name="Mikhailova N."/>
            <person name="Ovchinnikova G."/>
            <person name="Pati A."/>
            <person name="Brambilla E."/>
            <person name="Chen A."/>
            <person name="Palaniappan K."/>
            <person name="Land M."/>
            <person name="Hauser L."/>
            <person name="Chang Y."/>
            <person name="Jeffries C."/>
            <person name="Rohde M."/>
            <person name="Sikorski J."/>
            <person name="Spring S."/>
            <person name="Goker M."/>
            <person name="Detter J."/>
            <person name="Woyke T."/>
            <person name="Bristow J."/>
            <person name="Eisen J."/>
            <person name="Markowitz V."/>
            <person name="Hugenholtz P."/>
            <person name="Kyrpides N."/>
            <person name="Klenk H."/>
        </authorList>
    </citation>
    <scope>NUCLEOTIDE SEQUENCE [LARGE SCALE GENOMIC DNA]</scope>
    <source>
        <strain evidence="11">DSM 12680 / TGB-C1</strain>
    </source>
</reference>
<dbReference type="KEGG" id="slp:Slip_2206"/>
<keyword evidence="8" id="KW-0472">Membrane</keyword>
<keyword evidence="4" id="KW-1003">Cell membrane</keyword>
<evidence type="ECO:0000256" key="1">
    <source>
        <dbReference type="ARBA" id="ARBA00004202"/>
    </source>
</evidence>
<evidence type="ECO:0000256" key="2">
    <source>
        <dbReference type="ARBA" id="ARBA00005417"/>
    </source>
</evidence>
<organism evidence="10 11">
    <name type="scientific">Syntrophothermus lipocalidus (strain DSM 12680 / TGB-C1)</name>
    <dbReference type="NCBI Taxonomy" id="643648"/>
    <lineage>
        <taxon>Bacteria</taxon>
        <taxon>Bacillati</taxon>
        <taxon>Bacillota</taxon>
        <taxon>Clostridia</taxon>
        <taxon>Eubacteriales</taxon>
        <taxon>Syntrophomonadaceae</taxon>
        <taxon>Syntrophothermus</taxon>
    </lineage>
</organism>
<dbReference type="GO" id="GO:0016887">
    <property type="term" value="F:ATP hydrolysis activity"/>
    <property type="evidence" value="ECO:0007669"/>
    <property type="project" value="InterPro"/>
</dbReference>